<dbReference type="HOGENOM" id="CLU_239629_0_0_1"/>
<reference evidence="2 3" key="1">
    <citation type="journal article" date="2006" name="Nature">
        <title>Global trends of whole-genome duplications revealed by the ciliate Paramecium tetraurelia.</title>
        <authorList>
            <consortium name="Genoscope"/>
            <person name="Aury J.-M."/>
            <person name="Jaillon O."/>
            <person name="Duret L."/>
            <person name="Noel B."/>
            <person name="Jubin C."/>
            <person name="Porcel B.M."/>
            <person name="Segurens B."/>
            <person name="Daubin V."/>
            <person name="Anthouard V."/>
            <person name="Aiach N."/>
            <person name="Arnaiz O."/>
            <person name="Billaut A."/>
            <person name="Beisson J."/>
            <person name="Blanc I."/>
            <person name="Bouhouche K."/>
            <person name="Camara F."/>
            <person name="Duharcourt S."/>
            <person name="Guigo R."/>
            <person name="Gogendeau D."/>
            <person name="Katinka M."/>
            <person name="Keller A.-M."/>
            <person name="Kissmehl R."/>
            <person name="Klotz C."/>
            <person name="Koll F."/>
            <person name="Le Moue A."/>
            <person name="Lepere C."/>
            <person name="Malinsky S."/>
            <person name="Nowacki M."/>
            <person name="Nowak J.K."/>
            <person name="Plattner H."/>
            <person name="Poulain J."/>
            <person name="Ruiz F."/>
            <person name="Serrano V."/>
            <person name="Zagulski M."/>
            <person name="Dessen P."/>
            <person name="Betermier M."/>
            <person name="Weissenbach J."/>
            <person name="Scarpelli C."/>
            <person name="Schachter V."/>
            <person name="Sperling L."/>
            <person name="Meyer E."/>
            <person name="Cohen J."/>
            <person name="Wincker P."/>
        </authorList>
    </citation>
    <scope>NUCLEOTIDE SEQUENCE [LARGE SCALE GENOMIC DNA]</scope>
    <source>
        <strain evidence="2 3">Stock d4-2</strain>
    </source>
</reference>
<sequence>MKSLTSKDYINKYTHIFQESLPLCIQYRKDKEWDQIVHLIGDHIKEFDKLPSGVKQKVDQFTKSSLYFFLAEAQYHLKQALTAEGLLALDTDDEKINQIKAKTYFMLYKQTNKIEHIEYAAKLADQFFGTDHKISQLYQTELDQRQRKIKFLQLQSIPNFEVFKQGLEFQYFKNQTKKEANLKKGRNMHLSEIEKLTTEASTFEPSKRIRYKGNESLLKISDQKMNLYLPLSSSNLHSKSIIQFRQNNITSELRGSYKLDSVQDMPVESSNMQELLLQRPQSCKQRHPKKLVKNQQTQPSPQKQHHHQQSSLSQQQQNRNTLLKRSQIKLHQQNLMKSSSKQRIEVKEQSQPKILDSKSIQCEISEQSSYFKTDQQRGQQDLDFHFSPRIGQSYYSLNTSSGGSKHQIDNEYLHNRLDGLYKIQQEHALRMIIKNFRSFVQKQKIQKSQDLMKKSTAKQHFSNLIVEVGATKNILIEEKLARIKSILHICQVIDQGSLKSWMIYSPIKQINAVSWKIKNFSWVVFKRLKTKKTQIHPDIAKLYKETPKYRQIIEVWSSSIDGTNAIFVLSIAIEVKGKQYDIRLHLKNIQNISKDFENTFSSTELISQLINVYFQSHGIQYNHSIKPTTQFIQTKQTLLRQDILKKGCQNISNHLNQLFLNNFLYMRTENGYKFRRVTFSEQILENQVELYRQIEQRRNLIKKTFQPFHIGSRYFGIKNSNLRNKRLLKSLSIAIELQSPVLQSTAMSPYNYWQGLRSQSFKAEFQDEIIEESSFTPKSGFSQASPRSSISPQIRPKNNTFSSFSQSSSNLMKKSKQKPNVEDYFKNYPKQRDIKLKDPIPFNPYQSQQILLLYLTRDKEGWHVNYLTFTFNFENPENFGHFLLHSYLFQQRDVIQSSQSLQKFTQIVDLDISVLKIYLGYYRNIPYIAKLNYIKQINQIDGYNYKKSNNIIFDEFPEYKTTRRIERKSLINDNSQINKDHYYIFIFKPQNQSRIVFRIKQSYFKGKEIYELYLYKNQQPKFIQINNQQSLTKLQELFKKIINQQSRPIIGEFQQLQRVLNYYILQEYKANGSFVTLGFQNQTKQIFNYELKSNSTKEIYKILLKHLVANEQNHIKNLLRTYCKITKFQVVSKLNNFKGMNLLQFTQYLMEEDIMILEILIFPFEKRLSSFKTYLNHNDLQTFQILNHSVEEKALFLKNLLSLSYKGNSQQVHLSLNSNFKYVNQINENMGSKQKTNLFIKQKQAIQLIFQRVKKLSKHFLIVSLFQNTLSHDLIIQIYIPNLCKQFRSVMSDYEFSNLHQTTLDKIIPGNILESLDEYLNHFPQRYNNFISFMRQQKLQHIDDQFSIKSRLSERSGISSISIQKFKDQYEQMLLNQQQNDLSHGYNYYRSQAQSQTGHHQYNQLKQSYKILRSESKKPSSRTYFGKLSHPQRVSHDVQKRISVKPSISKFDTFYDVIKLQQILKIAALSKNISYKFLMCYFWEQLIEDCNIIMTNYNKYILQIDTYRGILRQLGVSQQVYIDDDYQAEIFFEQQQVEYGSMFEKYSFISLKESQSTNIYFSYKKLDGSTQKTINLKCQFRQCIYNYSSVNLIFHSQLNQISYNTALRILKQSSDYLTEQIKNKNKLISKAFQALRTNKKSIKLETYINNHSKYKFIYSSRLMMNVIVTILYKNERFYFYLEDCQKQIEFPIKMSIRSVQDNIPHISMLLQCSQEYTIGQRLLSTYKNFLIIKAYEKLFKFNN</sequence>
<evidence type="ECO:0000313" key="2">
    <source>
        <dbReference type="EMBL" id="CAK87179.1"/>
    </source>
</evidence>
<evidence type="ECO:0000256" key="1">
    <source>
        <dbReference type="SAM" id="MobiDB-lite"/>
    </source>
</evidence>
<feature type="region of interest" description="Disordered" evidence="1">
    <location>
        <begin position="281"/>
        <end position="320"/>
    </location>
</feature>
<protein>
    <submittedName>
        <fullName evidence="2">Uncharacterized protein</fullName>
    </submittedName>
</protein>
<dbReference type="RefSeq" id="XP_001454576.1">
    <property type="nucleotide sequence ID" value="XM_001454539.1"/>
</dbReference>
<accession>A0DVW2</accession>
<gene>
    <name evidence="2" type="ORF">GSPATT00020832001</name>
</gene>
<dbReference type="Proteomes" id="UP000000600">
    <property type="component" value="Unassembled WGS sequence"/>
</dbReference>
<proteinExistence type="predicted"/>
<dbReference type="OMA" id="LYMRTEN"/>
<dbReference type="GeneID" id="5040361"/>
<feature type="compositionally biased region" description="Polar residues" evidence="1">
    <location>
        <begin position="332"/>
        <end position="341"/>
    </location>
</feature>
<name>A0DVW2_PARTE</name>
<dbReference type="InParanoid" id="A0DVW2"/>
<feature type="region of interest" description="Disordered" evidence="1">
    <location>
        <begin position="332"/>
        <end position="352"/>
    </location>
</feature>
<dbReference type="EMBL" id="CT868607">
    <property type="protein sequence ID" value="CAK87179.1"/>
    <property type="molecule type" value="Genomic_DNA"/>
</dbReference>
<feature type="compositionally biased region" description="Low complexity" evidence="1">
    <location>
        <begin position="782"/>
        <end position="812"/>
    </location>
</feature>
<evidence type="ECO:0000313" key="3">
    <source>
        <dbReference type="Proteomes" id="UP000000600"/>
    </source>
</evidence>
<dbReference type="KEGG" id="ptm:GSPATT00020832001"/>
<keyword evidence="3" id="KW-1185">Reference proteome</keyword>
<feature type="region of interest" description="Disordered" evidence="1">
    <location>
        <begin position="776"/>
        <end position="819"/>
    </location>
</feature>
<organism evidence="2 3">
    <name type="scientific">Paramecium tetraurelia</name>
    <dbReference type="NCBI Taxonomy" id="5888"/>
    <lineage>
        <taxon>Eukaryota</taxon>
        <taxon>Sar</taxon>
        <taxon>Alveolata</taxon>
        <taxon>Ciliophora</taxon>
        <taxon>Intramacronucleata</taxon>
        <taxon>Oligohymenophorea</taxon>
        <taxon>Peniculida</taxon>
        <taxon>Parameciidae</taxon>
        <taxon>Paramecium</taxon>
    </lineage>
</organism>
<dbReference type="OrthoDB" id="297330at2759"/>